<reference evidence="5 6" key="1">
    <citation type="submission" date="2020-09" db="EMBL/GenBank/DDBJ databases">
        <title>Echinicola sp. CAU 1574 isolated from sand of Sido Beach.</title>
        <authorList>
            <person name="Kim W."/>
        </authorList>
    </citation>
    <scope>NUCLEOTIDE SEQUENCE [LARGE SCALE GENOMIC DNA]</scope>
    <source>
        <strain evidence="5 6">CAU 1574</strain>
    </source>
</reference>
<dbReference type="InterPro" id="IPR050738">
    <property type="entry name" value="Sulfatase"/>
</dbReference>
<accession>A0ABR9AIB0</accession>
<dbReference type="Gene3D" id="3.30.1120.10">
    <property type="match status" value="1"/>
</dbReference>
<comment type="caution">
    <text evidence="5">The sequence shown here is derived from an EMBL/GenBank/DDBJ whole genome shotgun (WGS) entry which is preliminary data.</text>
</comment>
<comment type="similarity">
    <text evidence="1">Belongs to the sulfatase family.</text>
</comment>
<dbReference type="RefSeq" id="WP_192009363.1">
    <property type="nucleotide sequence ID" value="NZ_JACYTQ010000002.1"/>
</dbReference>
<evidence type="ECO:0000313" key="5">
    <source>
        <dbReference type="EMBL" id="MBD8488497.1"/>
    </source>
</evidence>
<evidence type="ECO:0000256" key="2">
    <source>
        <dbReference type="ARBA" id="ARBA00022801"/>
    </source>
</evidence>
<sequence>MKRLISGIAIALSISSLYAQEKISVFDMTVVERENFEPITPYPEQEKIADQKLEDLEKRIGKKPNVLIFLVDDLGWGDIGVNGGGVAVGAPTPHTDRLAMEGKRFTSFYSTPTCTSSRAALMTGRIPQRSGLIRPLLSGDKVKTNPWEIEMSQAKLLSQVGYKTALMGKWHIGEAEGMLPHEVGFDYYFGLPSVQSDYTQFLMDRRYSDMINNKEIHDLAFQLQPEGLIKGKKGGTREVGFPIKTISDVRKIDEVLKNESIKFIQENTGGDHPFFLIHSFTAIHNDTYSGEAYIGKSPAAMPVKDAIVEMDDIVGEIMAVLEESGELENTLVIFTSDNGANEDALPDGGYHPWKGGKGNTWEGGVRVPMIAYWKGMIEPGQATNGIIDLTDLYMTVLKIGGNLQTKLPDNLYYDGIDQTSYLLAENGESKRQAEFIWNRSDMCAVRWRDYKIHFKIFDVKQAGRNIDASFVGDIGTAPWVYNLNVDPKEMASQGHLYFEWGLPAVMAFRARHLATMVKYPNTDLGLGL</sequence>
<dbReference type="PANTHER" id="PTHR42693:SF53">
    <property type="entry name" value="ENDO-4-O-SULFATASE"/>
    <property type="match status" value="1"/>
</dbReference>
<keyword evidence="6" id="KW-1185">Reference proteome</keyword>
<evidence type="ECO:0000256" key="1">
    <source>
        <dbReference type="ARBA" id="ARBA00008779"/>
    </source>
</evidence>
<keyword evidence="2" id="KW-0378">Hydrolase</keyword>
<proteinExistence type="inferred from homology"/>
<dbReference type="PANTHER" id="PTHR42693">
    <property type="entry name" value="ARYLSULFATASE FAMILY MEMBER"/>
    <property type="match status" value="1"/>
</dbReference>
<name>A0ABR9AIB0_9BACT</name>
<keyword evidence="3" id="KW-0732">Signal</keyword>
<evidence type="ECO:0000256" key="3">
    <source>
        <dbReference type="SAM" id="SignalP"/>
    </source>
</evidence>
<evidence type="ECO:0000313" key="6">
    <source>
        <dbReference type="Proteomes" id="UP000647133"/>
    </source>
</evidence>
<gene>
    <name evidence="5" type="ORF">IFO69_07040</name>
</gene>
<dbReference type="Proteomes" id="UP000647133">
    <property type="component" value="Unassembled WGS sequence"/>
</dbReference>
<feature type="chain" id="PRO_5045284613" evidence="3">
    <location>
        <begin position="20"/>
        <end position="528"/>
    </location>
</feature>
<dbReference type="Gene3D" id="3.40.720.10">
    <property type="entry name" value="Alkaline Phosphatase, subunit A"/>
    <property type="match status" value="1"/>
</dbReference>
<feature type="domain" description="Sulfatase N-terminal" evidence="4">
    <location>
        <begin position="64"/>
        <end position="399"/>
    </location>
</feature>
<evidence type="ECO:0000259" key="4">
    <source>
        <dbReference type="Pfam" id="PF00884"/>
    </source>
</evidence>
<dbReference type="Pfam" id="PF00884">
    <property type="entry name" value="Sulfatase"/>
    <property type="match status" value="1"/>
</dbReference>
<feature type="signal peptide" evidence="3">
    <location>
        <begin position="1"/>
        <end position="19"/>
    </location>
</feature>
<dbReference type="EMBL" id="JACYTQ010000002">
    <property type="protein sequence ID" value="MBD8488497.1"/>
    <property type="molecule type" value="Genomic_DNA"/>
</dbReference>
<protein>
    <submittedName>
        <fullName evidence="5">Sulfatase-like hydrolase/transferase</fullName>
    </submittedName>
</protein>
<organism evidence="5 6">
    <name type="scientific">Echinicola arenosa</name>
    <dbReference type="NCBI Taxonomy" id="2774144"/>
    <lineage>
        <taxon>Bacteria</taxon>
        <taxon>Pseudomonadati</taxon>
        <taxon>Bacteroidota</taxon>
        <taxon>Cytophagia</taxon>
        <taxon>Cytophagales</taxon>
        <taxon>Cyclobacteriaceae</taxon>
        <taxon>Echinicola</taxon>
    </lineage>
</organism>
<dbReference type="SUPFAM" id="SSF53649">
    <property type="entry name" value="Alkaline phosphatase-like"/>
    <property type="match status" value="1"/>
</dbReference>
<dbReference type="InterPro" id="IPR000917">
    <property type="entry name" value="Sulfatase_N"/>
</dbReference>
<dbReference type="InterPro" id="IPR017850">
    <property type="entry name" value="Alkaline_phosphatase_core_sf"/>
</dbReference>